<dbReference type="FunFam" id="3.40.50.11660:FF:000002">
    <property type="entry name" value="Alpha-(1,3)-fucosyltransferase"/>
    <property type="match status" value="1"/>
</dbReference>
<dbReference type="InterPro" id="IPR001503">
    <property type="entry name" value="Glyco_trans_10"/>
</dbReference>
<evidence type="ECO:0000313" key="15">
    <source>
        <dbReference type="Proteomes" id="UP000694867"/>
    </source>
</evidence>
<keyword evidence="8" id="KW-1133">Transmembrane helix</keyword>
<evidence type="ECO:0000256" key="8">
    <source>
        <dbReference type="ARBA" id="ARBA00022989"/>
    </source>
</evidence>
<evidence type="ECO:0000256" key="7">
    <source>
        <dbReference type="ARBA" id="ARBA00022968"/>
    </source>
</evidence>
<evidence type="ECO:0000256" key="12">
    <source>
        <dbReference type="RuleBase" id="RU003832"/>
    </source>
</evidence>
<keyword evidence="4 12" id="KW-0328">Glycosyltransferase</keyword>
<evidence type="ECO:0000256" key="5">
    <source>
        <dbReference type="ARBA" id="ARBA00022679"/>
    </source>
</evidence>
<keyword evidence="5 12" id="KW-0808">Transferase</keyword>
<feature type="domain" description="Fucosyltransferase C-terminal" evidence="13">
    <location>
        <begin position="190"/>
        <end position="348"/>
    </location>
</feature>
<dbReference type="RefSeq" id="XP_003742703.3">
    <property type="nucleotide sequence ID" value="XM_003742655.3"/>
</dbReference>
<evidence type="ECO:0000259" key="13">
    <source>
        <dbReference type="Pfam" id="PF00852"/>
    </source>
</evidence>
<dbReference type="Pfam" id="PF17039">
    <property type="entry name" value="Glyco_tran_10_N"/>
    <property type="match status" value="1"/>
</dbReference>
<gene>
    <name evidence="16" type="primary">LOC100903698</name>
</gene>
<dbReference type="InterPro" id="IPR038577">
    <property type="entry name" value="GT10-like_C_sf"/>
</dbReference>
<dbReference type="Proteomes" id="UP000694867">
    <property type="component" value="Unplaced"/>
</dbReference>
<sequence length="385" mass="44338">MSHSGGFGNRESKSSALSCAISIKSELRFRQEPPPPRLPPLLHTTAETDRLATHLLPVILLWTKVWRKDADQIRANEISCRGSRIKCEFTSNRLAMPEASAVLFHARDVYLSDVPLYKYKTQTWILWNHEAPGNTPFDVYSVLGDVFDKHLTYRSVWDIYSPYGYLSNRSDSGTLEELGSKALRERFYRQAGAAWLVSDCKTESNREAYVRELQSYFPVSIYGYCGTHSCPRTSRDYCMTNISDKFMFYLSFENSLCPEYVTEKLFRTLEYPIIPVVLSGPRSDFLNSLNAFVDASNLTPEQLASKLQFISRNFTEYSRYFAWKRNYTARAEYSPLCEACDAVRNDFKSSNRRKPGRISELLSAEHSSCTRWDTNQKKFVPIESN</sequence>
<evidence type="ECO:0000313" key="16">
    <source>
        <dbReference type="RefSeq" id="XP_003742703.3"/>
    </source>
</evidence>
<keyword evidence="10" id="KW-0472">Membrane</keyword>
<comment type="subcellular location">
    <subcellularLocation>
        <location evidence="1 12">Golgi apparatus</location>
        <location evidence="1 12">Golgi stack membrane</location>
        <topology evidence="1 12">Single-pass type II membrane protein</topology>
    </subcellularLocation>
</comment>
<evidence type="ECO:0000256" key="1">
    <source>
        <dbReference type="ARBA" id="ARBA00004447"/>
    </source>
</evidence>
<comment type="similarity">
    <text evidence="3 12">Belongs to the glycosyltransferase 10 family.</text>
</comment>
<dbReference type="AlphaFoldDB" id="A0AAJ6VY00"/>
<dbReference type="EC" id="2.4.1.-" evidence="12"/>
<evidence type="ECO:0000256" key="4">
    <source>
        <dbReference type="ARBA" id="ARBA00022676"/>
    </source>
</evidence>
<dbReference type="SUPFAM" id="SSF53756">
    <property type="entry name" value="UDP-Glycosyltransferase/glycogen phosphorylase"/>
    <property type="match status" value="1"/>
</dbReference>
<evidence type="ECO:0000256" key="3">
    <source>
        <dbReference type="ARBA" id="ARBA00008919"/>
    </source>
</evidence>
<evidence type="ECO:0000256" key="9">
    <source>
        <dbReference type="ARBA" id="ARBA00023034"/>
    </source>
</evidence>
<accession>A0AAJ6VY00</accession>
<dbReference type="PANTHER" id="PTHR48438">
    <property type="entry name" value="ALPHA-(1,3)-FUCOSYLTRANSFERASE C-RELATED"/>
    <property type="match status" value="1"/>
</dbReference>
<dbReference type="GeneID" id="100903698"/>
<evidence type="ECO:0000256" key="6">
    <source>
        <dbReference type="ARBA" id="ARBA00022692"/>
    </source>
</evidence>
<keyword evidence="9 12" id="KW-0333">Golgi apparatus</keyword>
<reference evidence="16" key="1">
    <citation type="submission" date="2025-08" db="UniProtKB">
        <authorList>
            <consortium name="RefSeq"/>
        </authorList>
    </citation>
    <scope>IDENTIFICATION</scope>
</reference>
<keyword evidence="6 12" id="KW-0812">Transmembrane</keyword>
<evidence type="ECO:0000256" key="11">
    <source>
        <dbReference type="ARBA" id="ARBA00023180"/>
    </source>
</evidence>
<proteinExistence type="inferred from homology"/>
<protein>
    <recommendedName>
        <fullName evidence="12">Fucosyltransferase</fullName>
        <ecNumber evidence="12">2.4.1.-</ecNumber>
    </recommendedName>
</protein>
<dbReference type="GO" id="GO:0032580">
    <property type="term" value="C:Golgi cisterna membrane"/>
    <property type="evidence" value="ECO:0007669"/>
    <property type="project" value="UniProtKB-SubCell"/>
</dbReference>
<dbReference type="Pfam" id="PF00852">
    <property type="entry name" value="Glyco_transf_10"/>
    <property type="match status" value="1"/>
</dbReference>
<dbReference type="Gene3D" id="3.40.50.11660">
    <property type="entry name" value="Glycosyl transferase family 10, C-terminal domain"/>
    <property type="match status" value="1"/>
</dbReference>
<keyword evidence="11" id="KW-0325">Glycoprotein</keyword>
<evidence type="ECO:0000256" key="2">
    <source>
        <dbReference type="ARBA" id="ARBA00004922"/>
    </source>
</evidence>
<organism evidence="15 16">
    <name type="scientific">Galendromus occidentalis</name>
    <name type="common">western predatory mite</name>
    <dbReference type="NCBI Taxonomy" id="34638"/>
    <lineage>
        <taxon>Eukaryota</taxon>
        <taxon>Metazoa</taxon>
        <taxon>Ecdysozoa</taxon>
        <taxon>Arthropoda</taxon>
        <taxon>Chelicerata</taxon>
        <taxon>Arachnida</taxon>
        <taxon>Acari</taxon>
        <taxon>Parasitiformes</taxon>
        <taxon>Mesostigmata</taxon>
        <taxon>Gamasina</taxon>
        <taxon>Phytoseioidea</taxon>
        <taxon>Phytoseiidae</taxon>
        <taxon>Typhlodrominae</taxon>
        <taxon>Galendromus</taxon>
    </lineage>
</organism>
<comment type="pathway">
    <text evidence="2">Protein modification; protein glycosylation.</text>
</comment>
<keyword evidence="7" id="KW-0735">Signal-anchor</keyword>
<name>A0AAJ6VY00_9ACAR</name>
<dbReference type="InterPro" id="IPR055270">
    <property type="entry name" value="Glyco_tran_10_C"/>
</dbReference>
<evidence type="ECO:0000259" key="14">
    <source>
        <dbReference type="Pfam" id="PF17039"/>
    </source>
</evidence>
<dbReference type="KEGG" id="goe:100903698"/>
<evidence type="ECO:0000256" key="10">
    <source>
        <dbReference type="ARBA" id="ARBA00023136"/>
    </source>
</evidence>
<dbReference type="GO" id="GO:0008417">
    <property type="term" value="F:fucosyltransferase activity"/>
    <property type="evidence" value="ECO:0007669"/>
    <property type="project" value="InterPro"/>
</dbReference>
<keyword evidence="15" id="KW-1185">Reference proteome</keyword>
<feature type="domain" description="Fucosyltransferase N-terminal" evidence="14">
    <location>
        <begin position="57"/>
        <end position="164"/>
    </location>
</feature>
<dbReference type="InterPro" id="IPR031481">
    <property type="entry name" value="Glyco_tran_10_N"/>
</dbReference>
<dbReference type="PANTHER" id="PTHR48438:SF1">
    <property type="entry name" value="ALPHA-(1,3)-FUCOSYLTRANSFERASE C-RELATED"/>
    <property type="match status" value="1"/>
</dbReference>